<evidence type="ECO:0000256" key="6">
    <source>
        <dbReference type="ARBA" id="ARBA00023098"/>
    </source>
</evidence>
<keyword evidence="7 8" id="KW-0275">Fatty acid biosynthesis</keyword>
<accession>A0A6N7ITW2</accession>
<organism evidence="10 11">
    <name type="scientific">Desulfofundulus thermobenzoicus</name>
    <dbReference type="NCBI Taxonomy" id="29376"/>
    <lineage>
        <taxon>Bacteria</taxon>
        <taxon>Bacillati</taxon>
        <taxon>Bacillota</taxon>
        <taxon>Clostridia</taxon>
        <taxon>Eubacteriales</taxon>
        <taxon>Peptococcaceae</taxon>
        <taxon>Desulfofundulus</taxon>
    </lineage>
</organism>
<dbReference type="InterPro" id="IPR037143">
    <property type="entry name" value="4-PPantetheinyl_Trfase_dom_sf"/>
</dbReference>
<evidence type="ECO:0000256" key="3">
    <source>
        <dbReference type="ARBA" id="ARBA00022723"/>
    </source>
</evidence>
<keyword evidence="1 8" id="KW-0444">Lipid biosynthesis</keyword>
<dbReference type="InterPro" id="IPR004568">
    <property type="entry name" value="Ppantetheine-prot_Trfase_dom"/>
</dbReference>
<dbReference type="AlphaFoldDB" id="A0A6N7ITW2"/>
<dbReference type="EMBL" id="WHYR01000032">
    <property type="protein sequence ID" value="MQL52897.1"/>
    <property type="molecule type" value="Genomic_DNA"/>
</dbReference>
<feature type="binding site" evidence="8">
    <location>
        <position position="63"/>
    </location>
    <ligand>
        <name>Mg(2+)</name>
        <dbReference type="ChEBI" id="CHEBI:18420"/>
    </ligand>
</feature>
<keyword evidence="4 8" id="KW-0276">Fatty acid metabolism</keyword>
<dbReference type="InterPro" id="IPR002582">
    <property type="entry name" value="ACPS"/>
</dbReference>
<dbReference type="GO" id="GO:0005737">
    <property type="term" value="C:cytoplasm"/>
    <property type="evidence" value="ECO:0007669"/>
    <property type="project" value="UniProtKB-SubCell"/>
</dbReference>
<evidence type="ECO:0000256" key="4">
    <source>
        <dbReference type="ARBA" id="ARBA00022832"/>
    </source>
</evidence>
<comment type="similarity">
    <text evidence="8">Belongs to the P-Pant transferase superfamily. AcpS family.</text>
</comment>
<feature type="domain" description="4'-phosphopantetheinyl transferase" evidence="9">
    <location>
        <begin position="10"/>
        <end position="126"/>
    </location>
</feature>
<evidence type="ECO:0000256" key="5">
    <source>
        <dbReference type="ARBA" id="ARBA00022842"/>
    </source>
</evidence>
<dbReference type="GO" id="GO:0000287">
    <property type="term" value="F:magnesium ion binding"/>
    <property type="evidence" value="ECO:0007669"/>
    <property type="project" value="UniProtKB-UniRule"/>
</dbReference>
<evidence type="ECO:0000256" key="8">
    <source>
        <dbReference type="HAMAP-Rule" id="MF_00101"/>
    </source>
</evidence>
<evidence type="ECO:0000259" key="9">
    <source>
        <dbReference type="Pfam" id="PF01648"/>
    </source>
</evidence>
<proteinExistence type="inferred from homology"/>
<evidence type="ECO:0000256" key="1">
    <source>
        <dbReference type="ARBA" id="ARBA00022516"/>
    </source>
</evidence>
<keyword evidence="8" id="KW-0963">Cytoplasm</keyword>
<dbReference type="NCBIfam" id="TIGR00556">
    <property type="entry name" value="pantethn_trn"/>
    <property type="match status" value="1"/>
</dbReference>
<dbReference type="HAMAP" id="MF_00101">
    <property type="entry name" value="AcpS"/>
    <property type="match status" value="1"/>
</dbReference>
<name>A0A6N7ITW2_9FIRM</name>
<keyword evidence="6 8" id="KW-0443">Lipid metabolism</keyword>
<keyword evidence="5 8" id="KW-0460">Magnesium</keyword>
<sequence>MHMDTIDVRGIGTDLVAIGRVKKAVARFGERFINRVFTPGERACCAVRRDPHPCYAARFAAKEAVLKSLGTGLSAGSRWRDIEVVRDGRGVPGVVLHGGAAAIAREKGIRRILLTLSHDGDYAVAFAMALGD</sequence>
<keyword evidence="3 8" id="KW-0479">Metal-binding</keyword>
<keyword evidence="2 8" id="KW-0808">Transferase</keyword>
<evidence type="ECO:0000313" key="11">
    <source>
        <dbReference type="Proteomes" id="UP000441717"/>
    </source>
</evidence>
<dbReference type="Pfam" id="PF01648">
    <property type="entry name" value="ACPS"/>
    <property type="match status" value="1"/>
</dbReference>
<evidence type="ECO:0000313" key="10">
    <source>
        <dbReference type="EMBL" id="MQL52897.1"/>
    </source>
</evidence>
<comment type="function">
    <text evidence="8">Transfers the 4'-phosphopantetheine moiety from coenzyme A to a Ser of acyl-carrier-protein.</text>
</comment>
<comment type="caution">
    <text evidence="10">The sequence shown here is derived from an EMBL/GenBank/DDBJ whole genome shotgun (WGS) entry which is preliminary data.</text>
</comment>
<gene>
    <name evidence="8 10" type="primary">acpS</name>
    <name evidence="10" type="ORF">GFC01_11630</name>
</gene>
<dbReference type="NCBIfam" id="TIGR00516">
    <property type="entry name" value="acpS"/>
    <property type="match status" value="1"/>
</dbReference>
<protein>
    <recommendedName>
        <fullName evidence="8">Holo-[acyl-carrier-protein] synthase</fullName>
        <shortName evidence="8">Holo-ACP synthase</shortName>
        <ecNumber evidence="8">2.7.8.7</ecNumber>
    </recommendedName>
    <alternativeName>
        <fullName evidence="8">4'-phosphopantetheinyl transferase AcpS</fullName>
    </alternativeName>
</protein>
<dbReference type="GO" id="GO:0008897">
    <property type="term" value="F:holo-[acyl-carrier-protein] synthase activity"/>
    <property type="evidence" value="ECO:0007669"/>
    <property type="project" value="UniProtKB-UniRule"/>
</dbReference>
<comment type="catalytic activity">
    <reaction evidence="8">
        <text>apo-[ACP] + CoA = holo-[ACP] + adenosine 3',5'-bisphosphate + H(+)</text>
        <dbReference type="Rhea" id="RHEA:12068"/>
        <dbReference type="Rhea" id="RHEA-COMP:9685"/>
        <dbReference type="Rhea" id="RHEA-COMP:9690"/>
        <dbReference type="ChEBI" id="CHEBI:15378"/>
        <dbReference type="ChEBI" id="CHEBI:29999"/>
        <dbReference type="ChEBI" id="CHEBI:57287"/>
        <dbReference type="ChEBI" id="CHEBI:58343"/>
        <dbReference type="ChEBI" id="CHEBI:64479"/>
        <dbReference type="EC" id="2.7.8.7"/>
    </reaction>
</comment>
<dbReference type="Proteomes" id="UP000441717">
    <property type="component" value="Unassembled WGS sequence"/>
</dbReference>
<feature type="binding site" evidence="8">
    <location>
        <position position="14"/>
    </location>
    <ligand>
        <name>Mg(2+)</name>
        <dbReference type="ChEBI" id="CHEBI:18420"/>
    </ligand>
</feature>
<evidence type="ECO:0000256" key="2">
    <source>
        <dbReference type="ARBA" id="ARBA00022679"/>
    </source>
</evidence>
<evidence type="ECO:0000256" key="7">
    <source>
        <dbReference type="ARBA" id="ARBA00023160"/>
    </source>
</evidence>
<dbReference type="GO" id="GO:0006633">
    <property type="term" value="P:fatty acid biosynthetic process"/>
    <property type="evidence" value="ECO:0007669"/>
    <property type="project" value="UniProtKB-UniRule"/>
</dbReference>
<dbReference type="EC" id="2.7.8.7" evidence="8"/>
<comment type="subcellular location">
    <subcellularLocation>
        <location evidence="8">Cytoplasm</location>
    </subcellularLocation>
</comment>
<reference evidence="10 11" key="1">
    <citation type="submission" date="2019-10" db="EMBL/GenBank/DDBJ databases">
        <title>Comparative genomics of sulfur disproportionating microorganisms.</title>
        <authorList>
            <person name="Ward L.M."/>
            <person name="Bertran E."/>
            <person name="Johnston D."/>
        </authorList>
    </citation>
    <scope>NUCLEOTIDE SEQUENCE [LARGE SCALE GENOMIC DNA]</scope>
    <source>
        <strain evidence="10 11">DSM 14055</strain>
    </source>
</reference>
<keyword evidence="11" id="KW-1185">Reference proteome</keyword>
<dbReference type="SUPFAM" id="SSF56214">
    <property type="entry name" value="4'-phosphopantetheinyl transferase"/>
    <property type="match status" value="1"/>
</dbReference>
<comment type="cofactor">
    <cofactor evidence="8">
        <name>Mg(2+)</name>
        <dbReference type="ChEBI" id="CHEBI:18420"/>
    </cofactor>
</comment>
<dbReference type="Gene3D" id="3.90.470.20">
    <property type="entry name" value="4'-phosphopantetheinyl transferase domain"/>
    <property type="match status" value="1"/>
</dbReference>
<dbReference type="InterPro" id="IPR008278">
    <property type="entry name" value="4-PPantetheinyl_Trfase_dom"/>
</dbReference>